<evidence type="ECO:0000313" key="2">
    <source>
        <dbReference type="Proteomes" id="UP000244450"/>
    </source>
</evidence>
<proteinExistence type="predicted"/>
<dbReference type="Proteomes" id="UP000244450">
    <property type="component" value="Unassembled WGS sequence"/>
</dbReference>
<gene>
    <name evidence="1" type="ORF">DCC81_24410</name>
</gene>
<evidence type="ECO:0000313" key="1">
    <source>
        <dbReference type="EMBL" id="PUZ21735.1"/>
    </source>
</evidence>
<sequence>MIVLELSARGLVRGWRLVFDRPRAQRTWAGYGTGTWCLIVLELSAPGLVTGTGTGTGTWCLTVLELSAPGLVMGLPRFFDQYPVLRAKQKARFSADIRC</sequence>
<comment type="caution">
    <text evidence="1">The sequence shown here is derived from an EMBL/GenBank/DDBJ whole genome shotgun (WGS) entry which is preliminary data.</text>
</comment>
<organism evidence="1 2">
    <name type="scientific">Chitinophaga parva</name>
    <dbReference type="NCBI Taxonomy" id="2169414"/>
    <lineage>
        <taxon>Bacteria</taxon>
        <taxon>Pseudomonadati</taxon>
        <taxon>Bacteroidota</taxon>
        <taxon>Chitinophagia</taxon>
        <taxon>Chitinophagales</taxon>
        <taxon>Chitinophagaceae</taxon>
        <taxon>Chitinophaga</taxon>
    </lineage>
</organism>
<dbReference type="EMBL" id="QCYK01000004">
    <property type="protein sequence ID" value="PUZ21735.1"/>
    <property type="molecule type" value="Genomic_DNA"/>
</dbReference>
<name>A0A2T7BBG5_9BACT</name>
<protein>
    <submittedName>
        <fullName evidence="1">Uncharacterized protein</fullName>
    </submittedName>
</protein>
<accession>A0A2T7BBG5</accession>
<reference evidence="1 2" key="1">
    <citation type="submission" date="2018-04" db="EMBL/GenBank/DDBJ databases">
        <title>Chitinophaga fuyangensis sp. nov., isolated from soil in a chemical factory.</title>
        <authorList>
            <person name="Chen K."/>
        </authorList>
    </citation>
    <scope>NUCLEOTIDE SEQUENCE [LARGE SCALE GENOMIC DNA]</scope>
    <source>
        <strain evidence="1 2">LY-1</strain>
    </source>
</reference>
<keyword evidence="2" id="KW-1185">Reference proteome</keyword>
<dbReference type="AlphaFoldDB" id="A0A2T7BBG5"/>